<sequence length="173" mass="19430">MGGQPTPRHVAIAIAIQLDTTKKEKDQVFVCLVSSRKHKNQWVLPKGGVEKGESERAAALRELEEEAGIRGSLEYPPWDDAQSPLIQFADTKAHPKSPTTNPSDPSFVPLTLYSVHEFLVDKDAVQEVWLESTERGRKWVPWAKAMDLVAWRRGLPAALSHAKINKSHYLNRT</sequence>
<dbReference type="Proteomes" id="UP000037751">
    <property type="component" value="Unassembled WGS sequence"/>
</dbReference>
<evidence type="ECO:0000256" key="1">
    <source>
        <dbReference type="ARBA" id="ARBA00001946"/>
    </source>
</evidence>
<dbReference type="GeneID" id="28727015"/>
<gene>
    <name evidence="7" type="ORF">Malapachy_0624</name>
</gene>
<dbReference type="GO" id="GO:1901907">
    <property type="term" value="P:diadenosine pentaphosphate catabolic process"/>
    <property type="evidence" value="ECO:0007669"/>
    <property type="project" value="TreeGrafter"/>
</dbReference>
<dbReference type="GO" id="GO:0005634">
    <property type="term" value="C:nucleus"/>
    <property type="evidence" value="ECO:0007669"/>
    <property type="project" value="TreeGrafter"/>
</dbReference>
<dbReference type="GO" id="GO:1901911">
    <property type="term" value="P:adenosine 5'-(hexahydrogen pentaphosphate) catabolic process"/>
    <property type="evidence" value="ECO:0007669"/>
    <property type="project" value="TreeGrafter"/>
</dbReference>
<keyword evidence="3 5" id="KW-0378">Hydrolase</keyword>
<dbReference type="EMBL" id="LGAV01000003">
    <property type="protein sequence ID" value="KOS14741.1"/>
    <property type="molecule type" value="Genomic_DNA"/>
</dbReference>
<keyword evidence="2" id="KW-0479">Metal-binding</keyword>
<name>A0A0M8MW50_9BASI</name>
<dbReference type="GO" id="GO:0046872">
    <property type="term" value="F:metal ion binding"/>
    <property type="evidence" value="ECO:0007669"/>
    <property type="project" value="UniProtKB-KW"/>
</dbReference>
<comment type="caution">
    <text evidence="7">The sequence shown here is derived from an EMBL/GenBank/DDBJ whole genome shotgun (WGS) entry which is preliminary data.</text>
</comment>
<dbReference type="Gene3D" id="3.90.79.10">
    <property type="entry name" value="Nucleoside Triphosphate Pyrophosphohydrolase"/>
    <property type="match status" value="1"/>
</dbReference>
<dbReference type="GO" id="GO:0034432">
    <property type="term" value="F:bis(5'-adenosyl)-pentaphosphatase activity"/>
    <property type="evidence" value="ECO:0007669"/>
    <property type="project" value="TreeGrafter"/>
</dbReference>
<dbReference type="GO" id="GO:0008486">
    <property type="term" value="F:diphosphoinositol-polyphosphate diphosphatase activity"/>
    <property type="evidence" value="ECO:0007669"/>
    <property type="project" value="TreeGrafter"/>
</dbReference>
<dbReference type="VEuPathDB" id="FungiDB:Malapachy_0624"/>
<dbReference type="STRING" id="77020.A0A0M8MW50"/>
<proteinExistence type="inferred from homology"/>
<dbReference type="GO" id="GO:0071543">
    <property type="term" value="P:diphosphoinositol polyphosphate metabolic process"/>
    <property type="evidence" value="ECO:0007669"/>
    <property type="project" value="TreeGrafter"/>
</dbReference>
<dbReference type="OrthoDB" id="2011998at2759"/>
<keyword evidence="4" id="KW-0460">Magnesium</keyword>
<dbReference type="Pfam" id="PF00293">
    <property type="entry name" value="NUDIX"/>
    <property type="match status" value="1"/>
</dbReference>
<dbReference type="InterPro" id="IPR000086">
    <property type="entry name" value="NUDIX_hydrolase_dom"/>
</dbReference>
<reference evidence="7 8" key="1">
    <citation type="submission" date="2015-07" db="EMBL/GenBank/DDBJ databases">
        <title>Draft Genome Sequence of Malassezia furfur CBS1878 and Malassezia pachydermatis CBS1879.</title>
        <authorList>
            <person name="Triana S."/>
            <person name="Ohm R."/>
            <person name="Gonzalez A."/>
            <person name="DeCock H."/>
            <person name="Restrepo S."/>
            <person name="Celis A."/>
        </authorList>
    </citation>
    <scope>NUCLEOTIDE SEQUENCE [LARGE SCALE GENOMIC DNA]</scope>
    <source>
        <strain evidence="7 8">CBS 1879</strain>
    </source>
</reference>
<keyword evidence="8" id="KW-1185">Reference proteome</keyword>
<dbReference type="GO" id="GO:0005737">
    <property type="term" value="C:cytoplasm"/>
    <property type="evidence" value="ECO:0007669"/>
    <property type="project" value="TreeGrafter"/>
</dbReference>
<evidence type="ECO:0000313" key="7">
    <source>
        <dbReference type="EMBL" id="KOS14741.1"/>
    </source>
</evidence>
<accession>A0A0M8MW50</accession>
<dbReference type="CDD" id="cd04666">
    <property type="entry name" value="NUDIX_DIPP2_like_Nudt4"/>
    <property type="match status" value="1"/>
</dbReference>
<evidence type="ECO:0000256" key="4">
    <source>
        <dbReference type="ARBA" id="ARBA00022842"/>
    </source>
</evidence>
<dbReference type="PROSITE" id="PS00893">
    <property type="entry name" value="NUDIX_BOX"/>
    <property type="match status" value="1"/>
</dbReference>
<evidence type="ECO:0000259" key="6">
    <source>
        <dbReference type="PROSITE" id="PS51462"/>
    </source>
</evidence>
<dbReference type="SUPFAM" id="SSF55811">
    <property type="entry name" value="Nudix"/>
    <property type="match status" value="1"/>
</dbReference>
<dbReference type="InterPro" id="IPR047198">
    <property type="entry name" value="DDP-like_NUDIX"/>
</dbReference>
<protein>
    <submittedName>
        <fullName evidence="7">Diadenosine hexaphosphate hydrolase</fullName>
    </submittedName>
</protein>
<dbReference type="PANTHER" id="PTHR12629">
    <property type="entry name" value="DIPHOSPHOINOSITOL POLYPHOSPHATE PHOSPHOHYDROLASE"/>
    <property type="match status" value="1"/>
</dbReference>
<dbReference type="PANTHER" id="PTHR12629:SF0">
    <property type="entry name" value="DIPHOSPHOINOSITOL-POLYPHOSPHATE DIPHOSPHATASE"/>
    <property type="match status" value="1"/>
</dbReference>
<feature type="domain" description="Nudix hydrolase" evidence="6">
    <location>
        <begin position="7"/>
        <end position="162"/>
    </location>
</feature>
<evidence type="ECO:0000313" key="8">
    <source>
        <dbReference type="Proteomes" id="UP000037751"/>
    </source>
</evidence>
<dbReference type="InterPro" id="IPR015797">
    <property type="entry name" value="NUDIX_hydrolase-like_dom_sf"/>
</dbReference>
<evidence type="ECO:0000256" key="2">
    <source>
        <dbReference type="ARBA" id="ARBA00022723"/>
    </source>
</evidence>
<dbReference type="PROSITE" id="PS51462">
    <property type="entry name" value="NUDIX"/>
    <property type="match status" value="1"/>
</dbReference>
<comment type="cofactor">
    <cofactor evidence="1">
        <name>Mg(2+)</name>
        <dbReference type="ChEBI" id="CHEBI:18420"/>
    </cofactor>
</comment>
<dbReference type="InterPro" id="IPR020084">
    <property type="entry name" value="NUDIX_hydrolase_CS"/>
</dbReference>
<dbReference type="GO" id="GO:0000298">
    <property type="term" value="F:endopolyphosphatase activity"/>
    <property type="evidence" value="ECO:0007669"/>
    <property type="project" value="TreeGrafter"/>
</dbReference>
<evidence type="ECO:0000256" key="5">
    <source>
        <dbReference type="RuleBase" id="RU003476"/>
    </source>
</evidence>
<organism evidence="7 8">
    <name type="scientific">Malassezia pachydermatis</name>
    <dbReference type="NCBI Taxonomy" id="77020"/>
    <lineage>
        <taxon>Eukaryota</taxon>
        <taxon>Fungi</taxon>
        <taxon>Dikarya</taxon>
        <taxon>Basidiomycota</taxon>
        <taxon>Ustilaginomycotina</taxon>
        <taxon>Malasseziomycetes</taxon>
        <taxon>Malasseziales</taxon>
        <taxon>Malasseziaceae</taxon>
        <taxon>Malassezia</taxon>
    </lineage>
</organism>
<dbReference type="RefSeq" id="XP_017992373.1">
    <property type="nucleotide sequence ID" value="XM_018135140.1"/>
</dbReference>
<dbReference type="GO" id="GO:1901909">
    <property type="term" value="P:diadenosine hexaphosphate catabolic process"/>
    <property type="evidence" value="ECO:0007669"/>
    <property type="project" value="TreeGrafter"/>
</dbReference>
<dbReference type="InterPro" id="IPR020476">
    <property type="entry name" value="Nudix_hydrolase"/>
</dbReference>
<dbReference type="AlphaFoldDB" id="A0A0M8MW50"/>
<evidence type="ECO:0000256" key="3">
    <source>
        <dbReference type="ARBA" id="ARBA00022801"/>
    </source>
</evidence>
<dbReference type="PRINTS" id="PR00502">
    <property type="entry name" value="NUDIXFAMILY"/>
</dbReference>
<dbReference type="GO" id="GO:0034431">
    <property type="term" value="F:bis(5'-adenosyl)-hexaphosphatase activity"/>
    <property type="evidence" value="ECO:0007669"/>
    <property type="project" value="TreeGrafter"/>
</dbReference>
<comment type="similarity">
    <text evidence="5">Belongs to the Nudix hydrolase family.</text>
</comment>